<protein>
    <submittedName>
        <fullName evidence="1">Uncharacterized protein</fullName>
    </submittedName>
</protein>
<evidence type="ECO:0000313" key="2">
    <source>
        <dbReference type="Proteomes" id="UP000811246"/>
    </source>
</evidence>
<evidence type="ECO:0000313" key="1">
    <source>
        <dbReference type="EMBL" id="KAG6697733.1"/>
    </source>
</evidence>
<proteinExistence type="predicted"/>
<dbReference type="Proteomes" id="UP000811246">
    <property type="component" value="Chromosome 9"/>
</dbReference>
<dbReference type="EMBL" id="CM031833">
    <property type="protein sequence ID" value="KAG6697733.1"/>
    <property type="molecule type" value="Genomic_DNA"/>
</dbReference>
<gene>
    <name evidence="1" type="ORF">I3842_09G216300</name>
</gene>
<sequence>MKQFGATPCTPWPSCYWPDSRSRFGLSARKSIGLMKKREKNGFSMRRKNCEGAIMQKLHAIGVPFSLFQNPKTQMKWIHRCCTKEEKWRPVKYDDENASIFKVRNAPISETTKWEKRSGSAAENGGASYDLADPKRYWRRRWPNRN</sequence>
<organism evidence="1 2">
    <name type="scientific">Carya illinoinensis</name>
    <name type="common">Pecan</name>
    <dbReference type="NCBI Taxonomy" id="32201"/>
    <lineage>
        <taxon>Eukaryota</taxon>
        <taxon>Viridiplantae</taxon>
        <taxon>Streptophyta</taxon>
        <taxon>Embryophyta</taxon>
        <taxon>Tracheophyta</taxon>
        <taxon>Spermatophyta</taxon>
        <taxon>Magnoliopsida</taxon>
        <taxon>eudicotyledons</taxon>
        <taxon>Gunneridae</taxon>
        <taxon>Pentapetalae</taxon>
        <taxon>rosids</taxon>
        <taxon>fabids</taxon>
        <taxon>Fagales</taxon>
        <taxon>Juglandaceae</taxon>
        <taxon>Carya</taxon>
    </lineage>
</organism>
<reference evidence="1" key="1">
    <citation type="submission" date="2021-01" db="EMBL/GenBank/DDBJ databases">
        <authorList>
            <person name="Lovell J.T."/>
            <person name="Bentley N."/>
            <person name="Bhattarai G."/>
            <person name="Jenkins J.W."/>
            <person name="Sreedasyam A."/>
            <person name="Alarcon Y."/>
            <person name="Bock C."/>
            <person name="Boston L."/>
            <person name="Carlson J."/>
            <person name="Cervantes K."/>
            <person name="Clermont K."/>
            <person name="Krom N."/>
            <person name="Kubenka K."/>
            <person name="Mamidi S."/>
            <person name="Mattison C."/>
            <person name="Monteros M."/>
            <person name="Pisani C."/>
            <person name="Plott C."/>
            <person name="Rajasekar S."/>
            <person name="Rhein H.S."/>
            <person name="Rohla C."/>
            <person name="Song M."/>
            <person name="Hilaire R.S."/>
            <person name="Shu S."/>
            <person name="Wells L."/>
            <person name="Wang X."/>
            <person name="Webber J."/>
            <person name="Heerema R.J."/>
            <person name="Klein P."/>
            <person name="Conner P."/>
            <person name="Grauke L."/>
            <person name="Grimwood J."/>
            <person name="Schmutz J."/>
            <person name="Randall J.J."/>
        </authorList>
    </citation>
    <scope>NUCLEOTIDE SEQUENCE</scope>
    <source>
        <tissue evidence="1">Leaf</tissue>
    </source>
</reference>
<dbReference type="AlphaFoldDB" id="A0A922J8T8"/>
<comment type="caution">
    <text evidence="1">The sequence shown here is derived from an EMBL/GenBank/DDBJ whole genome shotgun (WGS) entry which is preliminary data.</text>
</comment>
<accession>A0A922J8T8</accession>
<name>A0A922J8T8_CARIL</name>